<dbReference type="PANTHER" id="PTHR43825">
    <property type="entry name" value="PYRUVATE DEHYDROGENASE E1 COMPONENT"/>
    <property type="match status" value="1"/>
</dbReference>
<dbReference type="Proteomes" id="UP000053370">
    <property type="component" value="Unassembled WGS sequence"/>
</dbReference>
<evidence type="ECO:0000313" key="6">
    <source>
        <dbReference type="Proteomes" id="UP000053370"/>
    </source>
</evidence>
<keyword evidence="3" id="KW-0786">Thiamine pyrophosphate</keyword>
<dbReference type="InterPro" id="IPR005475">
    <property type="entry name" value="Transketolase-like_Pyr-bd"/>
</dbReference>
<reference evidence="5" key="1">
    <citation type="journal article" date="2015" name="Genome Announc.">
        <title>Draft Genome Sequence of Anaerolineae Strain TC1, a Novel Isolate from a Methanogenic Wastewater Treatment System.</title>
        <authorList>
            <person name="Matsuura N."/>
            <person name="Tourlousse D.M."/>
            <person name="Sun L."/>
            <person name="Toyonaga M."/>
            <person name="Kuroda K."/>
            <person name="Ohashi A."/>
            <person name="Cruz R."/>
            <person name="Yamaguchi T."/>
            <person name="Sekiguchi Y."/>
        </authorList>
    </citation>
    <scope>NUCLEOTIDE SEQUENCE [LARGE SCALE GENOMIC DNA]</scope>
    <source>
        <strain evidence="5">TC1</strain>
    </source>
</reference>
<feature type="domain" description="Transketolase-like pyrimidine-binding" evidence="4">
    <location>
        <begin position="13"/>
        <end position="179"/>
    </location>
</feature>
<evidence type="ECO:0000313" key="5">
    <source>
        <dbReference type="EMBL" id="GAP41398.1"/>
    </source>
</evidence>
<dbReference type="SUPFAM" id="SSF52518">
    <property type="entry name" value="Thiamin diphosphate-binding fold (THDP-binding)"/>
    <property type="match status" value="1"/>
</dbReference>
<dbReference type="Pfam" id="PF02779">
    <property type="entry name" value="Transket_pyr"/>
    <property type="match status" value="1"/>
</dbReference>
<dbReference type="Gene3D" id="3.40.50.970">
    <property type="match status" value="1"/>
</dbReference>
<evidence type="ECO:0000256" key="1">
    <source>
        <dbReference type="ARBA" id="ARBA00001964"/>
    </source>
</evidence>
<dbReference type="InterPro" id="IPR029061">
    <property type="entry name" value="THDP-binding"/>
</dbReference>
<accession>A0A0S7BWT4</accession>
<dbReference type="FunFam" id="3.40.50.970:FF:000129">
    <property type="entry name" value="Transketolase"/>
    <property type="match status" value="1"/>
</dbReference>
<comment type="cofactor">
    <cofactor evidence="1">
        <name>thiamine diphosphate</name>
        <dbReference type="ChEBI" id="CHEBI:58937"/>
    </cofactor>
</comment>
<dbReference type="InterPro" id="IPR033248">
    <property type="entry name" value="Transketolase_C"/>
</dbReference>
<dbReference type="EMBL" id="DF968181">
    <property type="protein sequence ID" value="GAP41398.1"/>
    <property type="molecule type" value="Genomic_DNA"/>
</dbReference>
<dbReference type="CDD" id="cd07033">
    <property type="entry name" value="TPP_PYR_DXS_TK_like"/>
    <property type="match status" value="1"/>
</dbReference>
<keyword evidence="6" id="KW-1185">Reference proteome</keyword>
<evidence type="ECO:0000259" key="4">
    <source>
        <dbReference type="SMART" id="SM00861"/>
    </source>
</evidence>
<dbReference type="RefSeq" id="WP_062282505.1">
    <property type="nucleotide sequence ID" value="NZ_DF968181.1"/>
</dbReference>
<dbReference type="SUPFAM" id="SSF52922">
    <property type="entry name" value="TK C-terminal domain-like"/>
    <property type="match status" value="1"/>
</dbReference>
<dbReference type="InterPro" id="IPR051157">
    <property type="entry name" value="PDH/Transketolase"/>
</dbReference>
<dbReference type="PATRIC" id="fig|1678840.3.peg.2847"/>
<gene>
    <name evidence="5" type="ORF">ATC1_131387</name>
</gene>
<name>A0A0S7BWT4_9CHLR</name>
<dbReference type="OrthoDB" id="8732661at2"/>
<organism evidence="5">
    <name type="scientific">Flexilinea flocculi</name>
    <dbReference type="NCBI Taxonomy" id="1678840"/>
    <lineage>
        <taxon>Bacteria</taxon>
        <taxon>Bacillati</taxon>
        <taxon>Chloroflexota</taxon>
        <taxon>Anaerolineae</taxon>
        <taxon>Anaerolineales</taxon>
        <taxon>Anaerolineaceae</taxon>
        <taxon>Flexilinea</taxon>
    </lineage>
</organism>
<dbReference type="AlphaFoldDB" id="A0A0S7BWT4"/>
<dbReference type="SMART" id="SM00861">
    <property type="entry name" value="Transket_pyr"/>
    <property type="match status" value="1"/>
</dbReference>
<proteinExistence type="inferred from homology"/>
<dbReference type="InterPro" id="IPR009014">
    <property type="entry name" value="Transketo_C/PFOR_II"/>
</dbReference>
<evidence type="ECO:0000256" key="3">
    <source>
        <dbReference type="ARBA" id="ARBA00023052"/>
    </source>
</evidence>
<protein>
    <submittedName>
        <fullName evidence="5">Transketolase, C-terminal subunit</fullName>
    </submittedName>
</protein>
<sequence length="321" mass="34340">MFKCIYNGEKETKAGKTVFGETIRKMIEEDPQVVYLDADLMNSIGTSGLEKSFPNQVIEVGIQEANMAGLSGGLSAVGKKPFMHTFASFAGRRCYDQVFISIAYAKNNVRVIGSDPGITSAYNGGTHMPFEDICLYRAIPHSTVIEFTDSAMTAALLPVIKERPGLTYCRLSRKNCIAIYSEDSVFEPGVANILRDGKDAVIFACGYMVSESLKAAETLEKEGISTAVVDMFTIKPLDTAKVLEFAEKTGAVVTAENGNVVGGLGAAVAGFLSETRPTPVIRVGVKDEFGQVGTPEYLAGVYGLTPADVVAAVKKSISLKK</sequence>
<dbReference type="Pfam" id="PF02780">
    <property type="entry name" value="Transketolase_C"/>
    <property type="match status" value="1"/>
</dbReference>
<dbReference type="PANTHER" id="PTHR43825:SF1">
    <property type="entry name" value="TRANSKETOLASE-LIKE PYRIMIDINE-BINDING DOMAIN-CONTAINING PROTEIN"/>
    <property type="match status" value="1"/>
</dbReference>
<dbReference type="Gene3D" id="3.40.50.920">
    <property type="match status" value="1"/>
</dbReference>
<comment type="similarity">
    <text evidence="2">Belongs to the transketolase family.</text>
</comment>
<dbReference type="STRING" id="1678840.ATC1_131387"/>
<evidence type="ECO:0000256" key="2">
    <source>
        <dbReference type="ARBA" id="ARBA00007131"/>
    </source>
</evidence>